<dbReference type="Gene3D" id="3.55.50.30">
    <property type="match status" value="1"/>
</dbReference>
<organism evidence="7 8">
    <name type="scientific">Pseudomonas weihenstephanensis</name>
    <dbReference type="NCBI Taxonomy" id="1608994"/>
    <lineage>
        <taxon>Bacteria</taxon>
        <taxon>Pseudomonadati</taxon>
        <taxon>Pseudomonadota</taxon>
        <taxon>Gammaproteobacteria</taxon>
        <taxon>Pseudomonadales</taxon>
        <taxon>Pseudomonadaceae</taxon>
        <taxon>Pseudomonas</taxon>
    </lineage>
</organism>
<feature type="chain" id="PRO_5005274707" description="Secretin/TonB short N-terminal domain-containing protein" evidence="5">
    <location>
        <begin position="17"/>
        <end position="238"/>
    </location>
</feature>
<dbReference type="InterPro" id="IPR011662">
    <property type="entry name" value="Secretin/TonB_short_N"/>
</dbReference>
<gene>
    <name evidence="7" type="ORF">TU86_18225</name>
</gene>
<comment type="subcellular location">
    <subcellularLocation>
        <location evidence="4">Cell outer membrane</location>
        <topology evidence="4">Multi-pass membrane protein</topology>
    </subcellularLocation>
</comment>
<sequence>MALALAVSAALPAAFANESASSVIHIQAQPLGAALSQLAQQTALQVFFSPQWVAGKHAPAVNGSLSPEQALSELLQGSGLSYALSGDVVTLREAPVSSASVGSGTLELAPLDVKVVGNWLGDANESVVQNHPGARTVVRREAMVEQGAMNVRDVLKGIPGVQVQDSNGTGGSDISLNVGVRGLTSRLSPRSTVLIDGIPAAFAPYGQPQLSMAPISQGLAVSNNCDLGRQAGGGSASA</sequence>
<evidence type="ECO:0000313" key="7">
    <source>
        <dbReference type="EMBL" id="KMN12543.1"/>
    </source>
</evidence>
<comment type="similarity">
    <text evidence="4">Belongs to the TonB-dependent receptor family.</text>
</comment>
<evidence type="ECO:0000259" key="6">
    <source>
        <dbReference type="SMART" id="SM00965"/>
    </source>
</evidence>
<dbReference type="InterPro" id="IPR037066">
    <property type="entry name" value="Plug_dom_sf"/>
</dbReference>
<evidence type="ECO:0000256" key="5">
    <source>
        <dbReference type="SAM" id="SignalP"/>
    </source>
</evidence>
<dbReference type="EMBL" id="JYLF01000008">
    <property type="protein sequence ID" value="KMN12543.1"/>
    <property type="molecule type" value="Genomic_DNA"/>
</dbReference>
<dbReference type="InterPro" id="IPR039426">
    <property type="entry name" value="TonB-dep_rcpt-like"/>
</dbReference>
<dbReference type="Proteomes" id="UP000036325">
    <property type="component" value="Unassembled WGS sequence"/>
</dbReference>
<dbReference type="Pfam" id="PF07715">
    <property type="entry name" value="Plug"/>
    <property type="match status" value="1"/>
</dbReference>
<keyword evidence="5" id="KW-0732">Signal</keyword>
<keyword evidence="3 4" id="KW-0998">Cell outer membrane</keyword>
<dbReference type="GO" id="GO:0009279">
    <property type="term" value="C:cell outer membrane"/>
    <property type="evidence" value="ECO:0007669"/>
    <property type="project" value="UniProtKB-SubCell"/>
</dbReference>
<feature type="signal peptide" evidence="5">
    <location>
        <begin position="1"/>
        <end position="16"/>
    </location>
</feature>
<dbReference type="AlphaFoldDB" id="A0A0J6IJP2"/>
<evidence type="ECO:0000256" key="4">
    <source>
        <dbReference type="PROSITE-ProRule" id="PRU01360"/>
    </source>
</evidence>
<dbReference type="GO" id="GO:0033214">
    <property type="term" value="P:siderophore-iron import into cell"/>
    <property type="evidence" value="ECO:0007669"/>
    <property type="project" value="TreeGrafter"/>
</dbReference>
<dbReference type="PANTHER" id="PTHR30442:SF0">
    <property type="entry name" value="FE(3+) DICITRATE TRANSPORT PROTEIN FECA"/>
    <property type="match status" value="1"/>
</dbReference>
<dbReference type="SUPFAM" id="SSF56935">
    <property type="entry name" value="Porins"/>
    <property type="match status" value="1"/>
</dbReference>
<proteinExistence type="inferred from homology"/>
<evidence type="ECO:0000313" key="8">
    <source>
        <dbReference type="Proteomes" id="UP000036325"/>
    </source>
</evidence>
<dbReference type="STRING" id="1608994.TU86_18225"/>
<reference evidence="7 8" key="1">
    <citation type="submission" date="2015-02" db="EMBL/GenBank/DDBJ databases">
        <title>Pseudomonas helleri sp. nov. and Pseudomonas weihenstephanensis sp. nov., isolated from raw cows milk.</title>
        <authorList>
            <person name="von Neubeck M."/>
            <person name="Huptas C."/>
            <person name="Wenning M."/>
            <person name="Scherer S."/>
        </authorList>
    </citation>
    <scope>NUCLEOTIDE SEQUENCE [LARGE SCALE GENOMIC DNA]</scope>
    <source>
        <strain evidence="7 8">DSM 29166</strain>
    </source>
</reference>
<evidence type="ECO:0000256" key="1">
    <source>
        <dbReference type="ARBA" id="ARBA00022448"/>
    </source>
</evidence>
<keyword evidence="4" id="KW-0812">Transmembrane</keyword>
<dbReference type="PROSITE" id="PS52016">
    <property type="entry name" value="TONB_DEPENDENT_REC_3"/>
    <property type="match status" value="1"/>
</dbReference>
<comment type="caution">
    <text evidence="7">The sequence shown here is derived from an EMBL/GenBank/DDBJ whole genome shotgun (WGS) entry which is preliminary data.</text>
</comment>
<dbReference type="InterPro" id="IPR012910">
    <property type="entry name" value="Plug_dom"/>
</dbReference>
<feature type="domain" description="Secretin/TonB short N-terminal" evidence="6">
    <location>
        <begin position="44"/>
        <end position="94"/>
    </location>
</feature>
<dbReference type="PANTHER" id="PTHR30442">
    <property type="entry name" value="IRON III DICITRATE TRANSPORT PROTEIN FECA"/>
    <property type="match status" value="1"/>
</dbReference>
<keyword evidence="4" id="KW-1134">Transmembrane beta strand</keyword>
<protein>
    <recommendedName>
        <fullName evidence="6">Secretin/TonB short N-terminal domain-containing protein</fullName>
    </recommendedName>
</protein>
<keyword evidence="1 4" id="KW-0813">Transport</keyword>
<dbReference type="SMART" id="SM00965">
    <property type="entry name" value="STN"/>
    <property type="match status" value="1"/>
</dbReference>
<evidence type="ECO:0000256" key="3">
    <source>
        <dbReference type="ARBA" id="ARBA00023237"/>
    </source>
</evidence>
<evidence type="ECO:0000256" key="2">
    <source>
        <dbReference type="ARBA" id="ARBA00023136"/>
    </source>
</evidence>
<dbReference type="Gene3D" id="2.170.130.10">
    <property type="entry name" value="TonB-dependent receptor, plug domain"/>
    <property type="match status" value="1"/>
</dbReference>
<dbReference type="PATRIC" id="fig|1608994.3.peg.4351"/>
<accession>A0A0J6IJP2</accession>
<name>A0A0J6IJP2_9PSED</name>
<keyword evidence="2 4" id="KW-0472">Membrane</keyword>
<dbReference type="Pfam" id="PF07660">
    <property type="entry name" value="STN"/>
    <property type="match status" value="1"/>
</dbReference>